<evidence type="ECO:0000313" key="6">
    <source>
        <dbReference type="Proteomes" id="UP000318681"/>
    </source>
</evidence>
<accession>A0A558QUE4</accession>
<evidence type="ECO:0000313" key="5">
    <source>
        <dbReference type="EMBL" id="TVV70687.1"/>
    </source>
</evidence>
<dbReference type="RefSeq" id="WP_145155106.1">
    <property type="nucleotide sequence ID" value="NZ_VNIM01000113.1"/>
</dbReference>
<dbReference type="InterPro" id="IPR032259">
    <property type="entry name" value="HIBYL-CoA-H"/>
</dbReference>
<sequence length="362" mass="39281">MSAANGTNELLVSVEGGAGRLRLNRPRALHALTRDMCLAITQALLAWRDDPAVRLVLLDHAPSADGDPKLSRGFCAGGDVRALWESARVDGVAARDFFRDEYQTNHLLFTFAKPIVAFMHGITMGGGVGISQPAKYRVVTERTVFAMPETGIGLFPDVGGGWYLSRLPGRMGEFVALTGARLDGADCVALGLATHFIPSADLDAVKARLIAAPDEVEAILAAATTAPPPSAILTRQAEIDRLFAADRYEDILDALEADGGEWATAQRAVLAEKSPMACKVSLRLVRQGRDHRDFAEEMRVEYRLACHIVQRHDFVEGVRALLVDKDNAPQWDPPAPGRVSDHLIDTIFSPLAEADEWRPLSA</sequence>
<keyword evidence="5" id="KW-0413">Isomerase</keyword>
<dbReference type="EC" id="3.1.2.4" evidence="2"/>
<dbReference type="Proteomes" id="UP000318681">
    <property type="component" value="Unassembled WGS sequence"/>
</dbReference>
<dbReference type="InterPro" id="IPR029045">
    <property type="entry name" value="ClpP/crotonase-like_dom_sf"/>
</dbReference>
<comment type="caution">
    <text evidence="5">The sequence shown here is derived from an EMBL/GenBank/DDBJ whole genome shotgun (WGS) entry which is preliminary data.</text>
</comment>
<dbReference type="Gene3D" id="3.90.226.10">
    <property type="entry name" value="2-enoyl-CoA Hydratase, Chain A, domain 1"/>
    <property type="match status" value="1"/>
</dbReference>
<evidence type="ECO:0000256" key="3">
    <source>
        <dbReference type="ARBA" id="ARBA00022801"/>
    </source>
</evidence>
<reference evidence="5 6" key="1">
    <citation type="submission" date="2019-07" db="EMBL/GenBank/DDBJ databases">
        <title>Sphingomonas solaris sp. nov., isolated from a solar panel from Boston, Massachusetts.</title>
        <authorList>
            <person name="Tanner K."/>
            <person name="Pascual J."/>
            <person name="Mancuso C."/>
            <person name="Pereto J."/>
            <person name="Khalil A."/>
            <person name="Vilanova C."/>
        </authorList>
    </citation>
    <scope>NUCLEOTIDE SEQUENCE [LARGE SCALE GENOMIC DNA]</scope>
    <source>
        <strain evidence="5 6">R4DWN</strain>
    </source>
</reference>
<name>A0A558QUE4_9SPHN</name>
<evidence type="ECO:0000259" key="4">
    <source>
        <dbReference type="Pfam" id="PF16113"/>
    </source>
</evidence>
<dbReference type="SUPFAM" id="SSF52096">
    <property type="entry name" value="ClpP/crotonase"/>
    <property type="match status" value="1"/>
</dbReference>
<feature type="domain" description="Enoyl-CoA hydratase/isomerase" evidence="4">
    <location>
        <begin position="19"/>
        <end position="348"/>
    </location>
</feature>
<keyword evidence="6" id="KW-1185">Reference proteome</keyword>
<dbReference type="PANTHER" id="PTHR43176">
    <property type="entry name" value="3-HYDROXYISOBUTYRYL-COA HYDROLASE-RELATED"/>
    <property type="match status" value="1"/>
</dbReference>
<dbReference type="PANTHER" id="PTHR43176:SF3">
    <property type="entry name" value="3-HYDROXYISOBUTYRYL-COA HYDROLASE, MITOCHONDRIAL"/>
    <property type="match status" value="1"/>
</dbReference>
<dbReference type="GO" id="GO:0003860">
    <property type="term" value="F:3-hydroxyisobutyryl-CoA hydrolase activity"/>
    <property type="evidence" value="ECO:0007669"/>
    <property type="project" value="UniProtKB-EC"/>
</dbReference>
<dbReference type="Pfam" id="PF16113">
    <property type="entry name" value="ECH_2"/>
    <property type="match status" value="1"/>
</dbReference>
<comment type="catalytic activity">
    <reaction evidence="1">
        <text>3-hydroxy-2-methylpropanoyl-CoA + H2O = 3-hydroxy-2-methylpropanoate + CoA + H(+)</text>
        <dbReference type="Rhea" id="RHEA:20888"/>
        <dbReference type="ChEBI" id="CHEBI:11805"/>
        <dbReference type="ChEBI" id="CHEBI:15377"/>
        <dbReference type="ChEBI" id="CHEBI:15378"/>
        <dbReference type="ChEBI" id="CHEBI:57287"/>
        <dbReference type="ChEBI" id="CHEBI:57340"/>
        <dbReference type="EC" id="3.1.2.4"/>
    </reaction>
</comment>
<organism evidence="5 6">
    <name type="scientific">Alterirhizorhabdus solaris</name>
    <dbReference type="NCBI Taxonomy" id="2529389"/>
    <lineage>
        <taxon>Bacteria</taxon>
        <taxon>Pseudomonadati</taxon>
        <taxon>Pseudomonadota</taxon>
        <taxon>Alphaproteobacteria</taxon>
        <taxon>Sphingomonadales</taxon>
        <taxon>Rhizorhabdaceae</taxon>
        <taxon>Alterirhizorhabdus</taxon>
    </lineage>
</organism>
<dbReference type="NCBIfam" id="NF004127">
    <property type="entry name" value="PRK05617.1"/>
    <property type="match status" value="1"/>
</dbReference>
<dbReference type="AlphaFoldDB" id="A0A558QUE4"/>
<evidence type="ECO:0000256" key="2">
    <source>
        <dbReference type="ARBA" id="ARBA00011915"/>
    </source>
</evidence>
<protein>
    <recommendedName>
        <fullName evidence="2">3-hydroxyisobutyryl-CoA hydrolase</fullName>
        <ecNumber evidence="2">3.1.2.4</ecNumber>
    </recommendedName>
</protein>
<dbReference type="InterPro" id="IPR045004">
    <property type="entry name" value="ECH_dom"/>
</dbReference>
<dbReference type="CDD" id="cd06558">
    <property type="entry name" value="crotonase-like"/>
    <property type="match status" value="1"/>
</dbReference>
<dbReference type="EMBL" id="VNIM01000113">
    <property type="protein sequence ID" value="TVV70687.1"/>
    <property type="molecule type" value="Genomic_DNA"/>
</dbReference>
<keyword evidence="3" id="KW-0378">Hydrolase</keyword>
<dbReference type="GO" id="GO:0006574">
    <property type="term" value="P:L-valine catabolic process"/>
    <property type="evidence" value="ECO:0007669"/>
    <property type="project" value="TreeGrafter"/>
</dbReference>
<dbReference type="GO" id="GO:0005829">
    <property type="term" value="C:cytosol"/>
    <property type="evidence" value="ECO:0007669"/>
    <property type="project" value="TreeGrafter"/>
</dbReference>
<gene>
    <name evidence="5" type="ORF">FOY91_18550</name>
</gene>
<proteinExistence type="predicted"/>
<evidence type="ECO:0000256" key="1">
    <source>
        <dbReference type="ARBA" id="ARBA00001709"/>
    </source>
</evidence>
<dbReference type="OrthoDB" id="9790967at2"/>
<dbReference type="GO" id="GO:0016853">
    <property type="term" value="F:isomerase activity"/>
    <property type="evidence" value="ECO:0007669"/>
    <property type="project" value="UniProtKB-KW"/>
</dbReference>